<evidence type="ECO:0008006" key="11">
    <source>
        <dbReference type="Google" id="ProtNLM"/>
    </source>
</evidence>
<keyword evidence="2 4" id="KW-0863">Zinc-finger</keyword>
<keyword evidence="10" id="KW-1185">Reference proteome</keyword>
<dbReference type="GO" id="GO:0005737">
    <property type="term" value="C:cytoplasm"/>
    <property type="evidence" value="ECO:0007669"/>
    <property type="project" value="TreeGrafter"/>
</dbReference>
<feature type="region of interest" description="Disordered" evidence="6">
    <location>
        <begin position="657"/>
        <end position="679"/>
    </location>
</feature>
<evidence type="ECO:0000259" key="8">
    <source>
        <dbReference type="PROSITE" id="PS50271"/>
    </source>
</evidence>
<dbReference type="Pfam" id="PF13639">
    <property type="entry name" value="zf-RING_2"/>
    <property type="match status" value="1"/>
</dbReference>
<dbReference type="CDD" id="cd16457">
    <property type="entry name" value="RING-H2_BRAP2"/>
    <property type="match status" value="1"/>
</dbReference>
<feature type="compositionally biased region" description="Pro residues" evidence="6">
    <location>
        <begin position="375"/>
        <end position="384"/>
    </location>
</feature>
<accession>A0A9W8BB18</accession>
<reference evidence="9" key="1">
    <citation type="submission" date="2022-07" db="EMBL/GenBank/DDBJ databases">
        <title>Phylogenomic reconstructions and comparative analyses of Kickxellomycotina fungi.</title>
        <authorList>
            <person name="Reynolds N.K."/>
            <person name="Stajich J.E."/>
            <person name="Barry K."/>
            <person name="Grigoriev I.V."/>
            <person name="Crous P."/>
            <person name="Smith M.E."/>
        </authorList>
    </citation>
    <scope>NUCLEOTIDE SEQUENCE</scope>
    <source>
        <strain evidence="9">RSA 567</strain>
    </source>
</reference>
<dbReference type="InterPro" id="IPR001607">
    <property type="entry name" value="Znf_UBP"/>
</dbReference>
<dbReference type="SMART" id="SM00290">
    <property type="entry name" value="ZnF_UBP"/>
    <property type="match status" value="1"/>
</dbReference>
<dbReference type="AlphaFoldDB" id="A0A9W8BB18"/>
<dbReference type="GO" id="GO:0016567">
    <property type="term" value="P:protein ubiquitination"/>
    <property type="evidence" value="ECO:0007669"/>
    <property type="project" value="TreeGrafter"/>
</dbReference>
<comment type="caution">
    <text evidence="9">The sequence shown here is derived from an EMBL/GenBank/DDBJ whole genome shotgun (WGS) entry which is preliminary data.</text>
</comment>
<evidence type="ECO:0000259" key="7">
    <source>
        <dbReference type="PROSITE" id="PS50089"/>
    </source>
</evidence>
<dbReference type="InterPro" id="IPR013083">
    <property type="entry name" value="Znf_RING/FYVE/PHD"/>
</dbReference>
<keyword evidence="3" id="KW-0862">Zinc</keyword>
<feature type="domain" description="UBP-type" evidence="8">
    <location>
        <begin position="391"/>
        <end position="491"/>
    </location>
</feature>
<dbReference type="InterPro" id="IPR001841">
    <property type="entry name" value="Znf_RING"/>
</dbReference>
<keyword evidence="1" id="KW-0479">Metal-binding</keyword>
<evidence type="ECO:0000256" key="1">
    <source>
        <dbReference type="ARBA" id="ARBA00022723"/>
    </source>
</evidence>
<name>A0A9W8BB18_9FUNG</name>
<dbReference type="PROSITE" id="PS50271">
    <property type="entry name" value="ZF_UBP"/>
    <property type="match status" value="1"/>
</dbReference>
<evidence type="ECO:0000256" key="3">
    <source>
        <dbReference type="ARBA" id="ARBA00022833"/>
    </source>
</evidence>
<dbReference type="PANTHER" id="PTHR24007">
    <property type="entry name" value="BRCA1-ASSOCIATED PROTEIN"/>
    <property type="match status" value="1"/>
</dbReference>
<dbReference type="Pfam" id="PF07576">
    <property type="entry name" value="BRAP2"/>
    <property type="match status" value="1"/>
</dbReference>
<evidence type="ECO:0000256" key="2">
    <source>
        <dbReference type="ARBA" id="ARBA00022771"/>
    </source>
</evidence>
<organism evidence="9 10">
    <name type="scientific">Dimargaris verticillata</name>
    <dbReference type="NCBI Taxonomy" id="2761393"/>
    <lineage>
        <taxon>Eukaryota</taxon>
        <taxon>Fungi</taxon>
        <taxon>Fungi incertae sedis</taxon>
        <taxon>Zoopagomycota</taxon>
        <taxon>Kickxellomycotina</taxon>
        <taxon>Dimargaritomycetes</taxon>
        <taxon>Dimargaritales</taxon>
        <taxon>Dimargaritaceae</taxon>
        <taxon>Dimargaris</taxon>
    </lineage>
</organism>
<dbReference type="Proteomes" id="UP001151582">
    <property type="component" value="Unassembled WGS sequence"/>
</dbReference>
<sequence>MSYTYSLCLELLTPPTSAPASALPACSSLLAQGNAFCHSFLHSSRPSTKAKRPRPAINPALTHALAQRSDRRIGPVSVAVLLSPFATTPVLMASSPCKTQALSLAQAAPRGRFTPQSPPTSAEPQAQTYPLGVLHLYRHPLPSPSNDTAPATTQTSPRADGRVVAVLAVPAYMGTADFVAFLGGYRDTISHIRIVRDSMPNRYIAVLKFRQADDARHFQKTYSGRPFNSLQPETCHVVTLASIHVEHSVIPDYALSLFYDSLGHCVDTSSAERKPLKSTAISLLPSTSADSQVARPMGSGIELPSCPVCLESLDSSATGLLTIQCQHTFHCQCLSRWGDSSCPVCRYSAINRRVSSALVTQYTSHSTKGDQPAPATSPPQPMPPTASTSGQGSRELVDPPPVADSDGGNDEDQQCSVCHSGVQLWICLICAHIGCGRYQSGHAYHHFGETGHVYALELETQRVWDYVREGYVHRLIQNKTDGKLVELPDPEPSTAATRPVVPEEKVDAISLEYTNLLTSQLESQRLYYESQMADITHQWQQTTQELATTQRDRHVWRDKCQESETHLARLKDTCASLEQSNTALEKQVEQTTGQLAKLDKQFQEESGLNASLRANQASLRALVTKRDQQIAELQEQVQDLMAYFSMQEKVANDASLQGADVGVRANPTATSSKRRGKQR</sequence>
<dbReference type="Pfam" id="PF02148">
    <property type="entry name" value="zf-UBP"/>
    <property type="match status" value="1"/>
</dbReference>
<dbReference type="InterPro" id="IPR047243">
    <property type="entry name" value="RING-H2_BRAP2"/>
</dbReference>
<dbReference type="InterPro" id="IPR011422">
    <property type="entry name" value="BRAP2/ETP1_RRM"/>
</dbReference>
<gene>
    <name evidence="9" type="ORF">H4R34_000863</name>
</gene>
<dbReference type="EMBL" id="JANBQB010000030">
    <property type="protein sequence ID" value="KAJ1984110.1"/>
    <property type="molecule type" value="Genomic_DNA"/>
</dbReference>
<dbReference type="SUPFAM" id="SSF57850">
    <property type="entry name" value="RING/U-box"/>
    <property type="match status" value="2"/>
</dbReference>
<dbReference type="Gene3D" id="3.30.40.10">
    <property type="entry name" value="Zinc/RING finger domain, C3HC4 (zinc finger)"/>
    <property type="match status" value="2"/>
</dbReference>
<dbReference type="OrthoDB" id="273556at2759"/>
<dbReference type="GO" id="GO:0008270">
    <property type="term" value="F:zinc ion binding"/>
    <property type="evidence" value="ECO:0007669"/>
    <property type="project" value="UniProtKB-KW"/>
</dbReference>
<dbReference type="GO" id="GO:0061630">
    <property type="term" value="F:ubiquitin protein ligase activity"/>
    <property type="evidence" value="ECO:0007669"/>
    <property type="project" value="TreeGrafter"/>
</dbReference>
<evidence type="ECO:0000256" key="5">
    <source>
        <dbReference type="SAM" id="Coils"/>
    </source>
</evidence>
<evidence type="ECO:0000313" key="9">
    <source>
        <dbReference type="EMBL" id="KAJ1984110.1"/>
    </source>
</evidence>
<proteinExistence type="predicted"/>
<dbReference type="GO" id="GO:0007265">
    <property type="term" value="P:Ras protein signal transduction"/>
    <property type="evidence" value="ECO:0007669"/>
    <property type="project" value="TreeGrafter"/>
</dbReference>
<dbReference type="PANTHER" id="PTHR24007:SF7">
    <property type="entry name" value="BRCA1-ASSOCIATED PROTEIN"/>
    <property type="match status" value="1"/>
</dbReference>
<feature type="region of interest" description="Disordered" evidence="6">
    <location>
        <begin position="361"/>
        <end position="410"/>
    </location>
</feature>
<feature type="domain" description="RING-type" evidence="7">
    <location>
        <begin position="306"/>
        <end position="346"/>
    </location>
</feature>
<feature type="coiled-coil region" evidence="5">
    <location>
        <begin position="560"/>
        <end position="601"/>
    </location>
</feature>
<dbReference type="SMART" id="SM00184">
    <property type="entry name" value="RING"/>
    <property type="match status" value="1"/>
</dbReference>
<evidence type="ECO:0000256" key="6">
    <source>
        <dbReference type="SAM" id="MobiDB-lite"/>
    </source>
</evidence>
<protein>
    <recommendedName>
        <fullName evidence="11">BRCA1-associated protein 2-domain-containing protein</fullName>
    </recommendedName>
</protein>
<dbReference type="PROSITE" id="PS50089">
    <property type="entry name" value="ZF_RING_2"/>
    <property type="match status" value="1"/>
</dbReference>
<evidence type="ECO:0000256" key="4">
    <source>
        <dbReference type="PROSITE-ProRule" id="PRU00502"/>
    </source>
</evidence>
<evidence type="ECO:0000313" key="10">
    <source>
        <dbReference type="Proteomes" id="UP001151582"/>
    </source>
</evidence>
<keyword evidence="5" id="KW-0175">Coiled coil</keyword>